<evidence type="ECO:0000313" key="2">
    <source>
        <dbReference type="EMBL" id="KAF5317575.1"/>
    </source>
</evidence>
<dbReference type="Proteomes" id="UP000567179">
    <property type="component" value="Unassembled WGS sequence"/>
</dbReference>
<sequence>MKLVQFSLRDVAEWQETFEGSPRSCHTSFMWLNWCPVDIVLWVLVVVIVLLVIWRTFLHQSGHRETAATGHASHKSRGHRKLYCRPDSMTLDPYHIPQTFNEFPIFKDTSLRGAHKFITVLNQEKNGPNSPGVTVKAPAQNWVERESGAPSLRPLSEDPFWVNYTAQFDVIAQPQSPPPAYVRSPRADI</sequence>
<keyword evidence="1" id="KW-0472">Membrane</keyword>
<evidence type="ECO:0000256" key="1">
    <source>
        <dbReference type="SAM" id="Phobius"/>
    </source>
</evidence>
<accession>A0A8H5EYS9</accession>
<keyword evidence="1" id="KW-1133">Transmembrane helix</keyword>
<gene>
    <name evidence="2" type="ORF">D9619_013188</name>
</gene>
<dbReference type="AlphaFoldDB" id="A0A8H5EYS9"/>
<evidence type="ECO:0000313" key="3">
    <source>
        <dbReference type="Proteomes" id="UP000567179"/>
    </source>
</evidence>
<comment type="caution">
    <text evidence="2">The sequence shown here is derived from an EMBL/GenBank/DDBJ whole genome shotgun (WGS) entry which is preliminary data.</text>
</comment>
<dbReference type="EMBL" id="JAACJJ010000033">
    <property type="protein sequence ID" value="KAF5317575.1"/>
    <property type="molecule type" value="Genomic_DNA"/>
</dbReference>
<feature type="transmembrane region" description="Helical" evidence="1">
    <location>
        <begin position="39"/>
        <end position="58"/>
    </location>
</feature>
<protein>
    <submittedName>
        <fullName evidence="2">Uncharacterized protein</fullName>
    </submittedName>
</protein>
<organism evidence="2 3">
    <name type="scientific">Psilocybe cf. subviscida</name>
    <dbReference type="NCBI Taxonomy" id="2480587"/>
    <lineage>
        <taxon>Eukaryota</taxon>
        <taxon>Fungi</taxon>
        <taxon>Dikarya</taxon>
        <taxon>Basidiomycota</taxon>
        <taxon>Agaricomycotina</taxon>
        <taxon>Agaricomycetes</taxon>
        <taxon>Agaricomycetidae</taxon>
        <taxon>Agaricales</taxon>
        <taxon>Agaricineae</taxon>
        <taxon>Strophariaceae</taxon>
        <taxon>Psilocybe</taxon>
    </lineage>
</organism>
<reference evidence="2 3" key="1">
    <citation type="journal article" date="2020" name="ISME J.">
        <title>Uncovering the hidden diversity of litter-decomposition mechanisms in mushroom-forming fungi.</title>
        <authorList>
            <person name="Floudas D."/>
            <person name="Bentzer J."/>
            <person name="Ahren D."/>
            <person name="Johansson T."/>
            <person name="Persson P."/>
            <person name="Tunlid A."/>
        </authorList>
    </citation>
    <scope>NUCLEOTIDE SEQUENCE [LARGE SCALE GENOMIC DNA]</scope>
    <source>
        <strain evidence="2 3">CBS 101986</strain>
    </source>
</reference>
<proteinExistence type="predicted"/>
<keyword evidence="3" id="KW-1185">Reference proteome</keyword>
<keyword evidence="1" id="KW-0812">Transmembrane</keyword>
<name>A0A8H5EYS9_9AGAR</name>